<evidence type="ECO:0000256" key="2">
    <source>
        <dbReference type="ARBA" id="ARBA00009347"/>
    </source>
</evidence>
<dbReference type="FunFam" id="2.40.110.10:FF:000002">
    <property type="entry name" value="Acyl-CoA dehydrogenase fadE12"/>
    <property type="match status" value="1"/>
</dbReference>
<dbReference type="GO" id="GO:0005737">
    <property type="term" value="C:cytoplasm"/>
    <property type="evidence" value="ECO:0007669"/>
    <property type="project" value="TreeGrafter"/>
</dbReference>
<evidence type="ECO:0000259" key="6">
    <source>
        <dbReference type="Pfam" id="PF00441"/>
    </source>
</evidence>
<dbReference type="SUPFAM" id="SSF47203">
    <property type="entry name" value="Acyl-CoA dehydrogenase C-terminal domain-like"/>
    <property type="match status" value="1"/>
</dbReference>
<dbReference type="InterPro" id="IPR006091">
    <property type="entry name" value="Acyl-CoA_Oxase/DH_mid-dom"/>
</dbReference>
<sequence>MSKLFTYEHDEMRRNIRRFVQEDLDPHAEEWDAQGKAPLREIFRKAGELGLLGINKPAEYGGLDLDFSFVVVAAEELGRSHAGGIPFAIGAHLSAIPALAAHGSDELKQEFLAPAISGEAVACIGVSEPQAGSDVSAIKTAAQRQGGDWVINGSKMWITSSTQGNWISLLANTSTENGPYHNKSLIVVPLDAPGVSIGAPLHKLGMHCSDTAPVFFDNVRVPVRHMIGEEGAGFRYQMEQFQHERLWGCLRTLAGLDEVLRLTAEYTSERKTFGKAILDNQVVYHRLADFHAQVEALRALAYQTVEAMIADQDVTTLASMAKYLAGKLALELPSACAQYFGGQGYMWENRVTRLMRDLRIVAVGGGANEVMLEVIAKQKGLVKKRRSQN</sequence>
<dbReference type="SUPFAM" id="SSF56645">
    <property type="entry name" value="Acyl-CoA dehydrogenase NM domain-like"/>
    <property type="match status" value="1"/>
</dbReference>
<evidence type="ECO:0000256" key="5">
    <source>
        <dbReference type="ARBA" id="ARBA00023002"/>
    </source>
</evidence>
<dbReference type="InterPro" id="IPR036250">
    <property type="entry name" value="AcylCo_DH-like_C"/>
</dbReference>
<dbReference type="InterPro" id="IPR013786">
    <property type="entry name" value="AcylCoA_DH/ox_N"/>
</dbReference>
<gene>
    <name evidence="9" type="ORF">K788_0002040</name>
</gene>
<evidence type="ECO:0000256" key="3">
    <source>
        <dbReference type="ARBA" id="ARBA00022630"/>
    </source>
</evidence>
<dbReference type="InterPro" id="IPR009075">
    <property type="entry name" value="AcylCo_DH/oxidase_C"/>
</dbReference>
<dbReference type="GeneID" id="69974527"/>
<organism evidence="9 10">
    <name type="scientific">Paraburkholderia caribensis MBA4</name>
    <dbReference type="NCBI Taxonomy" id="1323664"/>
    <lineage>
        <taxon>Bacteria</taxon>
        <taxon>Pseudomonadati</taxon>
        <taxon>Pseudomonadota</taxon>
        <taxon>Betaproteobacteria</taxon>
        <taxon>Burkholderiales</taxon>
        <taxon>Burkholderiaceae</taxon>
        <taxon>Paraburkholderia</taxon>
    </lineage>
</organism>
<evidence type="ECO:0000259" key="8">
    <source>
        <dbReference type="Pfam" id="PF02771"/>
    </source>
</evidence>
<dbReference type="EC" id="1.3.99.-" evidence="9"/>
<dbReference type="InterPro" id="IPR037069">
    <property type="entry name" value="AcylCoA_DH/ox_N_sf"/>
</dbReference>
<feature type="domain" description="Acyl-CoA oxidase/dehydrogenase middle" evidence="7">
    <location>
        <begin position="123"/>
        <end position="219"/>
    </location>
</feature>
<accession>A0A0P0RQ29</accession>
<dbReference type="Gene3D" id="1.10.540.10">
    <property type="entry name" value="Acyl-CoA dehydrogenase/oxidase, N-terminal domain"/>
    <property type="match status" value="1"/>
</dbReference>
<dbReference type="GO" id="GO:0003995">
    <property type="term" value="F:acyl-CoA dehydrogenase activity"/>
    <property type="evidence" value="ECO:0007669"/>
    <property type="project" value="InterPro"/>
</dbReference>
<dbReference type="GO" id="GO:0033539">
    <property type="term" value="P:fatty acid beta-oxidation using acyl-CoA dehydrogenase"/>
    <property type="evidence" value="ECO:0007669"/>
    <property type="project" value="TreeGrafter"/>
</dbReference>
<dbReference type="Pfam" id="PF02771">
    <property type="entry name" value="Acyl-CoA_dh_N"/>
    <property type="match status" value="1"/>
</dbReference>
<dbReference type="RefSeq" id="WP_035992881.1">
    <property type="nucleotide sequence ID" value="NZ_CP012748.1"/>
</dbReference>
<dbReference type="Proteomes" id="UP000019146">
    <property type="component" value="Plasmid unnamed"/>
</dbReference>
<dbReference type="InterPro" id="IPR046373">
    <property type="entry name" value="Acyl-CoA_Oxase/DH_mid-dom_sf"/>
</dbReference>
<keyword evidence="9" id="KW-0614">Plasmid</keyword>
<keyword evidence="5 9" id="KW-0560">Oxidoreductase</keyword>
<dbReference type="Gene3D" id="2.40.110.10">
    <property type="entry name" value="Butyryl-CoA Dehydrogenase, subunit A, domain 2"/>
    <property type="match status" value="1"/>
</dbReference>
<protein>
    <submittedName>
        <fullName evidence="9">Citronellyl-CoA dehydrogenase</fullName>
        <ecNumber evidence="9">1.3.99.-</ecNumber>
    </submittedName>
</protein>
<dbReference type="GO" id="GO:0050660">
    <property type="term" value="F:flavin adenine dinucleotide binding"/>
    <property type="evidence" value="ECO:0007669"/>
    <property type="project" value="InterPro"/>
</dbReference>
<dbReference type="PIRSF" id="PIRSF016578">
    <property type="entry name" value="HsaA"/>
    <property type="match status" value="1"/>
</dbReference>
<dbReference type="Gene3D" id="1.20.140.10">
    <property type="entry name" value="Butyryl-CoA Dehydrogenase, subunit A, domain 3"/>
    <property type="match status" value="1"/>
</dbReference>
<keyword evidence="4" id="KW-0274">FAD</keyword>
<keyword evidence="3" id="KW-0285">Flavoprotein</keyword>
<dbReference type="Pfam" id="PF02770">
    <property type="entry name" value="Acyl-CoA_dh_M"/>
    <property type="match status" value="1"/>
</dbReference>
<dbReference type="PROSITE" id="PS00072">
    <property type="entry name" value="ACYL_COA_DH_1"/>
    <property type="match status" value="1"/>
</dbReference>
<dbReference type="PROSITE" id="PS00073">
    <property type="entry name" value="ACYL_COA_DH_2"/>
    <property type="match status" value="1"/>
</dbReference>
<dbReference type="PANTHER" id="PTHR48083">
    <property type="entry name" value="MEDIUM-CHAIN SPECIFIC ACYL-COA DEHYDROGENASE, MITOCHONDRIAL-RELATED"/>
    <property type="match status" value="1"/>
</dbReference>
<evidence type="ECO:0000313" key="9">
    <source>
        <dbReference type="EMBL" id="ALL71135.1"/>
    </source>
</evidence>
<feature type="domain" description="Acyl-CoA dehydrogenase/oxidase N-terminal" evidence="8">
    <location>
        <begin position="7"/>
        <end position="119"/>
    </location>
</feature>
<dbReference type="AlphaFoldDB" id="A0A0P0RQ29"/>
<evidence type="ECO:0000256" key="1">
    <source>
        <dbReference type="ARBA" id="ARBA00001974"/>
    </source>
</evidence>
<name>A0A0P0RQ29_9BURK</name>
<dbReference type="PANTHER" id="PTHR48083:SF6">
    <property type="entry name" value="ACYL-COA DEHYDROGENASE 6"/>
    <property type="match status" value="1"/>
</dbReference>
<dbReference type="InterPro" id="IPR006089">
    <property type="entry name" value="Acyl-CoA_DH_CS"/>
</dbReference>
<dbReference type="InterPro" id="IPR009100">
    <property type="entry name" value="AcylCoA_DH/oxidase_NM_dom_sf"/>
</dbReference>
<comment type="cofactor">
    <cofactor evidence="1">
        <name>FAD</name>
        <dbReference type="ChEBI" id="CHEBI:57692"/>
    </cofactor>
</comment>
<evidence type="ECO:0000259" key="7">
    <source>
        <dbReference type="Pfam" id="PF02770"/>
    </source>
</evidence>
<proteinExistence type="inferred from homology"/>
<reference evidence="9 10" key="1">
    <citation type="journal article" date="2014" name="Genome Announc.">
        <title>Draft Genome Sequence of the Haloacid-Degrading Burkholderia caribensis Strain MBA4.</title>
        <authorList>
            <person name="Pan Y."/>
            <person name="Kong K.F."/>
            <person name="Tsang J.S."/>
        </authorList>
    </citation>
    <scope>NUCLEOTIDE SEQUENCE [LARGE SCALE GENOMIC DNA]</scope>
    <source>
        <strain evidence="9 10">MBA4</strain>
        <plasmid evidence="10">Plasmid</plasmid>
    </source>
</reference>
<dbReference type="Pfam" id="PF00441">
    <property type="entry name" value="Acyl-CoA_dh_1"/>
    <property type="match status" value="1"/>
</dbReference>
<dbReference type="InterPro" id="IPR050741">
    <property type="entry name" value="Acyl-CoA_dehydrogenase"/>
</dbReference>
<evidence type="ECO:0000313" key="10">
    <source>
        <dbReference type="Proteomes" id="UP000019146"/>
    </source>
</evidence>
<comment type="similarity">
    <text evidence="2">Belongs to the acyl-CoA dehydrogenase family.</text>
</comment>
<feature type="domain" description="Acyl-CoA dehydrogenase/oxidase C-terminal" evidence="6">
    <location>
        <begin position="231"/>
        <end position="378"/>
    </location>
</feature>
<dbReference type="EMBL" id="CP012748">
    <property type="protein sequence ID" value="ALL71135.1"/>
    <property type="molecule type" value="Genomic_DNA"/>
</dbReference>
<evidence type="ECO:0000256" key="4">
    <source>
        <dbReference type="ARBA" id="ARBA00022827"/>
    </source>
</evidence>
<geneLocation type="plasmid" evidence="10"/>
<dbReference type="KEGG" id="bcai:K788_0002040"/>